<dbReference type="SUPFAM" id="SSF47413">
    <property type="entry name" value="lambda repressor-like DNA-binding domains"/>
    <property type="match status" value="1"/>
</dbReference>
<dbReference type="PROSITE" id="PS50932">
    <property type="entry name" value="HTH_LACI_2"/>
    <property type="match status" value="1"/>
</dbReference>
<evidence type="ECO:0000313" key="6">
    <source>
        <dbReference type="Proteomes" id="UP000279994"/>
    </source>
</evidence>
<gene>
    <name evidence="5" type="ORF">EFL26_03485</name>
</gene>
<evidence type="ECO:0000256" key="1">
    <source>
        <dbReference type="ARBA" id="ARBA00023015"/>
    </source>
</evidence>
<dbReference type="InterPro" id="IPR010982">
    <property type="entry name" value="Lambda_DNA-bd_dom_sf"/>
</dbReference>
<evidence type="ECO:0000259" key="4">
    <source>
        <dbReference type="PROSITE" id="PS50932"/>
    </source>
</evidence>
<feature type="domain" description="HTH lacI-type" evidence="4">
    <location>
        <begin position="1"/>
        <end position="53"/>
    </location>
</feature>
<dbReference type="PANTHER" id="PTHR30146">
    <property type="entry name" value="LACI-RELATED TRANSCRIPTIONAL REPRESSOR"/>
    <property type="match status" value="1"/>
</dbReference>
<dbReference type="PROSITE" id="PS00356">
    <property type="entry name" value="HTH_LACI_1"/>
    <property type="match status" value="1"/>
</dbReference>
<dbReference type="SMART" id="SM00354">
    <property type="entry name" value="HTH_LACI"/>
    <property type="match status" value="1"/>
</dbReference>
<proteinExistence type="predicted"/>
<evidence type="ECO:0000256" key="2">
    <source>
        <dbReference type="ARBA" id="ARBA00023125"/>
    </source>
</evidence>
<organism evidence="5 6">
    <name type="scientific">Nocardioides pocheonensis</name>
    <dbReference type="NCBI Taxonomy" id="661485"/>
    <lineage>
        <taxon>Bacteria</taxon>
        <taxon>Bacillati</taxon>
        <taxon>Actinomycetota</taxon>
        <taxon>Actinomycetes</taxon>
        <taxon>Propionibacteriales</taxon>
        <taxon>Nocardioidaceae</taxon>
        <taxon>Nocardioides</taxon>
    </lineage>
</organism>
<name>A0A3N0GWV0_9ACTN</name>
<dbReference type="Proteomes" id="UP000279994">
    <property type="component" value="Unassembled WGS sequence"/>
</dbReference>
<dbReference type="GO" id="GO:0000976">
    <property type="term" value="F:transcription cis-regulatory region binding"/>
    <property type="evidence" value="ECO:0007669"/>
    <property type="project" value="TreeGrafter"/>
</dbReference>
<evidence type="ECO:0000313" key="5">
    <source>
        <dbReference type="EMBL" id="RNM16610.1"/>
    </source>
</evidence>
<dbReference type="SUPFAM" id="SSF53822">
    <property type="entry name" value="Periplasmic binding protein-like I"/>
    <property type="match status" value="1"/>
</dbReference>
<keyword evidence="1" id="KW-0805">Transcription regulation</keyword>
<keyword evidence="3" id="KW-0804">Transcription</keyword>
<dbReference type="InterPro" id="IPR028082">
    <property type="entry name" value="Peripla_BP_I"/>
</dbReference>
<dbReference type="InterPro" id="IPR046335">
    <property type="entry name" value="LacI/GalR-like_sensor"/>
</dbReference>
<keyword evidence="6" id="KW-1185">Reference proteome</keyword>
<dbReference type="Pfam" id="PF13377">
    <property type="entry name" value="Peripla_BP_3"/>
    <property type="match status" value="1"/>
</dbReference>
<dbReference type="GO" id="GO:0003700">
    <property type="term" value="F:DNA-binding transcription factor activity"/>
    <property type="evidence" value="ECO:0007669"/>
    <property type="project" value="TreeGrafter"/>
</dbReference>
<dbReference type="Pfam" id="PF00356">
    <property type="entry name" value="LacI"/>
    <property type="match status" value="1"/>
</dbReference>
<reference evidence="5 6" key="1">
    <citation type="submission" date="2018-11" db="EMBL/GenBank/DDBJ databases">
        <authorList>
            <person name="Li F."/>
        </authorList>
    </citation>
    <scope>NUCLEOTIDE SEQUENCE [LARGE SCALE GENOMIC DNA]</scope>
    <source>
        <strain evidence="5 6">Gsoil 818</strain>
    </source>
</reference>
<dbReference type="Gene3D" id="1.10.260.40">
    <property type="entry name" value="lambda repressor-like DNA-binding domains"/>
    <property type="match status" value="1"/>
</dbReference>
<dbReference type="CDD" id="cd01392">
    <property type="entry name" value="HTH_LacI"/>
    <property type="match status" value="1"/>
</dbReference>
<protein>
    <submittedName>
        <fullName evidence="5">LacI family DNA-binding transcriptional regulator</fullName>
    </submittedName>
</protein>
<keyword evidence="2 5" id="KW-0238">DNA-binding</keyword>
<dbReference type="OrthoDB" id="9785139at2"/>
<sequence length="338" mass="35840">MADVARLAGVSHQTVSRVINGQSNLRPATRLRVEEAIKQLGYRPNSAARALVTRRSATIGVIGSKSGFWGPSSIHRTVQAAGREAGYFVSSVNVPDLTRAAVADAVDHLRDQGVEGIVLIAANDEALDVARAQEAVGIPVVVVEGSLYQARWTVGVDQAAGAELATQHLLGLGHTEIVHVAGPLAWTEARARLQGWQNAMHAAGLRIAPHLEGDWTAESGYRLGGDLVRRTDVTAVFAANDQMALGLLRALWEAGRSVPGDVSVVGFDDIPEAGFLIPPLTTVRQDFAEVGHRAIEMLRAAIADGGPDGDVPDRLVQPELVVRASTAAPRRSKRKAKA</sequence>
<accession>A0A3N0GWV0</accession>
<dbReference type="EMBL" id="RJSF01000007">
    <property type="protein sequence ID" value="RNM16610.1"/>
    <property type="molecule type" value="Genomic_DNA"/>
</dbReference>
<dbReference type="CDD" id="cd01574">
    <property type="entry name" value="PBP1_LacI"/>
    <property type="match status" value="1"/>
</dbReference>
<evidence type="ECO:0000256" key="3">
    <source>
        <dbReference type="ARBA" id="ARBA00023163"/>
    </source>
</evidence>
<dbReference type="Gene3D" id="3.40.50.2300">
    <property type="match status" value="2"/>
</dbReference>
<dbReference type="InterPro" id="IPR000843">
    <property type="entry name" value="HTH_LacI"/>
</dbReference>
<comment type="caution">
    <text evidence="5">The sequence shown here is derived from an EMBL/GenBank/DDBJ whole genome shotgun (WGS) entry which is preliminary data.</text>
</comment>
<dbReference type="AlphaFoldDB" id="A0A3N0GWV0"/>
<dbReference type="PANTHER" id="PTHR30146:SF109">
    <property type="entry name" value="HTH-TYPE TRANSCRIPTIONAL REGULATOR GALS"/>
    <property type="match status" value="1"/>
</dbReference>